<gene>
    <name evidence="3" type="ORF">BJF96_g1633</name>
    <name evidence="4" type="ORF">VDGE_05934</name>
</gene>
<reference evidence="4 6" key="2">
    <citation type="submission" date="2018-12" db="EMBL/GenBank/DDBJ databases">
        <title>Genome of Verticillium dahliae isolate Getta Getta.</title>
        <authorList>
            <person name="Gardiner D.M."/>
        </authorList>
    </citation>
    <scope>NUCLEOTIDE SEQUENCE [LARGE SCALE GENOMIC DNA]</scope>
    <source>
        <strain evidence="4 6">Getta Getta</strain>
    </source>
</reference>
<evidence type="ECO:0000313" key="5">
    <source>
        <dbReference type="Proteomes" id="UP000236305"/>
    </source>
</evidence>
<dbReference type="Proteomes" id="UP000236305">
    <property type="component" value="Unassembled WGS sequence"/>
</dbReference>
<evidence type="ECO:0000256" key="1">
    <source>
        <dbReference type="SAM" id="MobiDB-lite"/>
    </source>
</evidence>
<dbReference type="Gene3D" id="3.40.50.620">
    <property type="entry name" value="HUPs"/>
    <property type="match status" value="1"/>
</dbReference>
<evidence type="ECO:0000313" key="4">
    <source>
        <dbReference type="EMBL" id="RXG46491.1"/>
    </source>
</evidence>
<accession>A0A2J8CDE7</accession>
<dbReference type="InterPro" id="IPR014729">
    <property type="entry name" value="Rossmann-like_a/b/a_fold"/>
</dbReference>
<feature type="domain" description="Cytidyltransferase-like" evidence="2">
    <location>
        <begin position="212"/>
        <end position="403"/>
    </location>
</feature>
<dbReference type="PANTHER" id="PTHR10695:SF46">
    <property type="entry name" value="BIFUNCTIONAL COENZYME A SYNTHASE-RELATED"/>
    <property type="match status" value="1"/>
</dbReference>
<dbReference type="SMR" id="A0A2J8CDE7"/>
<dbReference type="Proteomes" id="UP000288725">
    <property type="component" value="Unassembled WGS sequence"/>
</dbReference>
<dbReference type="GO" id="GO:0004140">
    <property type="term" value="F:dephospho-CoA kinase activity"/>
    <property type="evidence" value="ECO:0007669"/>
    <property type="project" value="TreeGrafter"/>
</dbReference>
<reference evidence="3 5" key="1">
    <citation type="submission" date="2017-12" db="EMBL/GenBank/DDBJ databases">
        <title>Comparative genomics yields insights into virulence evolution of Verticillium dahliae.</title>
        <authorList>
            <person name="Fan R."/>
            <person name="Armitage A.D."/>
            <person name="Cascant-Lopez E."/>
            <person name="Sobczyk M."/>
            <person name="Cockerton H.M."/>
            <person name="Harrison R.J."/>
        </authorList>
    </citation>
    <scope>NUCLEOTIDE SEQUENCE [LARGE SCALE GENOMIC DNA]</scope>
    <source>
        <strain evidence="3 5">12008</strain>
    </source>
</reference>
<protein>
    <recommendedName>
        <fullName evidence="2">Cytidyltransferase-like domain-containing protein</fullName>
    </recommendedName>
</protein>
<evidence type="ECO:0000313" key="3">
    <source>
        <dbReference type="EMBL" id="PNH35043.1"/>
    </source>
</evidence>
<dbReference type="EMBL" id="MPSH01000004">
    <property type="protein sequence ID" value="PNH35043.1"/>
    <property type="molecule type" value="Genomic_DNA"/>
</dbReference>
<proteinExistence type="predicted"/>
<dbReference type="InterPro" id="IPR004821">
    <property type="entry name" value="Cyt_trans-like"/>
</dbReference>
<dbReference type="SUPFAM" id="SSF52374">
    <property type="entry name" value="Nucleotidylyl transferase"/>
    <property type="match status" value="1"/>
</dbReference>
<comment type="caution">
    <text evidence="3">The sequence shown here is derived from an EMBL/GenBank/DDBJ whole genome shotgun (WGS) entry which is preliminary data.</text>
</comment>
<dbReference type="PANTHER" id="PTHR10695">
    <property type="entry name" value="DEPHOSPHO-COA KINASE-RELATED"/>
    <property type="match status" value="1"/>
</dbReference>
<organism evidence="3 5">
    <name type="scientific">Verticillium dahliae</name>
    <name type="common">Verticillium wilt</name>
    <dbReference type="NCBI Taxonomy" id="27337"/>
    <lineage>
        <taxon>Eukaryota</taxon>
        <taxon>Fungi</taxon>
        <taxon>Dikarya</taxon>
        <taxon>Ascomycota</taxon>
        <taxon>Pezizomycotina</taxon>
        <taxon>Sordariomycetes</taxon>
        <taxon>Hypocreomycetidae</taxon>
        <taxon>Glomerellales</taxon>
        <taxon>Plectosphaerellaceae</taxon>
        <taxon>Verticillium</taxon>
    </lineage>
</organism>
<dbReference type="Pfam" id="PF01467">
    <property type="entry name" value="CTP_transf_like"/>
    <property type="match status" value="1"/>
</dbReference>
<evidence type="ECO:0000313" key="6">
    <source>
        <dbReference type="Proteomes" id="UP000288725"/>
    </source>
</evidence>
<dbReference type="EMBL" id="RSDZ01000050">
    <property type="protein sequence ID" value="RXG46491.1"/>
    <property type="molecule type" value="Genomic_DNA"/>
</dbReference>
<feature type="compositionally biased region" description="Polar residues" evidence="1">
    <location>
        <begin position="394"/>
        <end position="403"/>
    </location>
</feature>
<dbReference type="OrthoDB" id="330671at2759"/>
<dbReference type="AlphaFoldDB" id="A0A2J8CDE7"/>
<name>A0A2J8CDE7_VERDA</name>
<dbReference type="GO" id="GO:0015937">
    <property type="term" value="P:coenzyme A biosynthetic process"/>
    <property type="evidence" value="ECO:0007669"/>
    <property type="project" value="TreeGrafter"/>
</dbReference>
<sequence length="416" mass="44177">MTSRSSLPSLLLLPAPPAPASVPSLSAAYRPSLRAAILRARSPTAAAFLVVALVAPILTGSSRRSKVLDWKASQSLLAGLYGLIAVICAEDDIASDIGAGKGAVDIRIVLVDSDEPNRGSASPLSLESNNTVVVNLRTFAHAYHPWNLIMHIDGEAGHSLRASFLEHAQGRQVIRQDQFFTAEGGISIKLGHDALNAQKSADAHRGYQTVCLGGTFDHLHPGHKLLLTAALLLLKVPEEGSGAACKLIVGVTGDALLRNKKFAQYVQPWSQRAAAVVDFVASVVSLHESGWTGKPFPGQQVENESSISVEAFFRERTIHVHCVEIQDAFGPTITDEHVDALVVSGETRSGGQAVNDKRTEMGWKALDVYEVDVLGSAALEDAGERSDGPADYSSKISSSTIRQQKADAAASTARNV</sequence>
<evidence type="ECO:0000259" key="2">
    <source>
        <dbReference type="Pfam" id="PF01467"/>
    </source>
</evidence>
<feature type="region of interest" description="Disordered" evidence="1">
    <location>
        <begin position="380"/>
        <end position="416"/>
    </location>
</feature>